<dbReference type="InterPro" id="IPR000888">
    <property type="entry name" value="RmlC-like"/>
</dbReference>
<evidence type="ECO:0000256" key="2">
    <source>
        <dbReference type="ARBA" id="ARBA00001997"/>
    </source>
</evidence>
<dbReference type="Gene3D" id="2.60.120.10">
    <property type="entry name" value="Jelly Rolls"/>
    <property type="match status" value="1"/>
</dbReference>
<dbReference type="AlphaFoldDB" id="A0AAU8CZ86"/>
<dbReference type="EC" id="5.1.3.13" evidence="3 7"/>
<keyword evidence="7 8" id="KW-0413">Isomerase</keyword>
<dbReference type="CDD" id="cd00438">
    <property type="entry name" value="cupin_RmlC"/>
    <property type="match status" value="1"/>
</dbReference>
<dbReference type="Pfam" id="PF00908">
    <property type="entry name" value="dTDP_sugar_isom"/>
    <property type="match status" value="1"/>
</dbReference>
<evidence type="ECO:0000256" key="7">
    <source>
        <dbReference type="RuleBase" id="RU364069"/>
    </source>
</evidence>
<evidence type="ECO:0000313" key="8">
    <source>
        <dbReference type="EMBL" id="XCG52270.1"/>
    </source>
</evidence>
<dbReference type="SUPFAM" id="SSF51182">
    <property type="entry name" value="RmlC-like cupins"/>
    <property type="match status" value="1"/>
</dbReference>
<comment type="function">
    <text evidence="2 7">Catalyzes the epimerization of the C3' and C5'positions of dTDP-6-deoxy-D-xylo-4-hexulose, forming dTDP-6-deoxy-L-lyxo-4-hexulose.</text>
</comment>
<dbReference type="NCBIfam" id="TIGR01221">
    <property type="entry name" value="rmlC"/>
    <property type="match status" value="1"/>
</dbReference>
<dbReference type="RefSeq" id="WP_353646478.1">
    <property type="nucleotide sequence ID" value="NZ_CP159256.1"/>
</dbReference>
<keyword evidence="8" id="KW-0614">Plasmid</keyword>
<dbReference type="EMBL" id="CP159256">
    <property type="protein sequence ID" value="XCG52270.1"/>
    <property type="molecule type" value="Genomic_DNA"/>
</dbReference>
<name>A0AAU8CZ86_9HYPH</name>
<protein>
    <recommendedName>
        <fullName evidence="4 7">dTDP-4-dehydrorhamnose 3,5-epimerase</fullName>
        <ecNumber evidence="3 7">5.1.3.13</ecNumber>
    </recommendedName>
    <alternativeName>
        <fullName evidence="7">Thymidine diphospho-4-keto-rhamnose 3,5-epimerase</fullName>
    </alternativeName>
</protein>
<accession>A0AAU8CZ86</accession>
<reference evidence="8" key="1">
    <citation type="submission" date="2024-06" db="EMBL/GenBank/DDBJ databases">
        <title>Mesorhizobium karijinii sp. nov., a symbiont of the iconic Swainsona formosa from arid Australia.</title>
        <authorList>
            <person name="Hill Y.J."/>
            <person name="Watkin E.L.J."/>
            <person name="O'Hara G.W."/>
            <person name="Terpolilli J."/>
            <person name="Tye M.L."/>
            <person name="Kohlmeier M.G."/>
        </authorList>
    </citation>
    <scope>NUCLEOTIDE SEQUENCE</scope>
    <source>
        <strain evidence="8">WSM2240</strain>
        <plasmid evidence="8">pMk2240A</plasmid>
    </source>
</reference>
<dbReference type="InterPro" id="IPR011051">
    <property type="entry name" value="RmlC_Cupin_sf"/>
</dbReference>
<feature type="active site" description="Proton donor" evidence="5">
    <location>
        <position position="132"/>
    </location>
</feature>
<feature type="site" description="Participates in a stacking interaction with the thymidine ring of dTDP-4-oxo-6-deoxyglucose" evidence="6">
    <location>
        <position position="138"/>
    </location>
</feature>
<evidence type="ECO:0000256" key="4">
    <source>
        <dbReference type="ARBA" id="ARBA00019595"/>
    </source>
</evidence>
<gene>
    <name evidence="8" type="primary">rfbC</name>
    <name evidence="8" type="ORF">ABVK50_32840</name>
</gene>
<sequence>MLFTTTDIPGAALVDLQKFEDDRGFFARGWCAREFAEQGFPHQIVQMNISYNLRKHTLRGFHYQLAPFGEDKLLRCIRGSIFDVLIDLRPESPAYKRYLTVELSAANGRMLVIPKGCANAFLTMEDETEATYLVSQFYTPAAERGVRWDDPTFAVKWPVPAPAVISEKDRSWPDFLE</sequence>
<dbReference type="GO" id="GO:0000271">
    <property type="term" value="P:polysaccharide biosynthetic process"/>
    <property type="evidence" value="ECO:0007669"/>
    <property type="project" value="TreeGrafter"/>
</dbReference>
<comment type="pathway">
    <text evidence="7">Carbohydrate biosynthesis; dTDP-L-rhamnose biosynthesis.</text>
</comment>
<comment type="catalytic activity">
    <reaction evidence="1 7">
        <text>dTDP-4-dehydro-6-deoxy-alpha-D-glucose = dTDP-4-dehydro-beta-L-rhamnose</text>
        <dbReference type="Rhea" id="RHEA:16969"/>
        <dbReference type="ChEBI" id="CHEBI:57649"/>
        <dbReference type="ChEBI" id="CHEBI:62830"/>
        <dbReference type="EC" id="5.1.3.13"/>
    </reaction>
</comment>
<feature type="active site" description="Proton acceptor" evidence="5">
    <location>
        <position position="62"/>
    </location>
</feature>
<comment type="subunit">
    <text evidence="7">Homodimer.</text>
</comment>
<comment type="similarity">
    <text evidence="7">Belongs to the dTDP-4-dehydrorhamnose 3,5-epimerase family.</text>
</comment>
<geneLocation type="plasmid" evidence="8">
    <name>pMk2240A</name>
</geneLocation>
<evidence type="ECO:0000256" key="5">
    <source>
        <dbReference type="PIRSR" id="PIRSR600888-1"/>
    </source>
</evidence>
<evidence type="ECO:0000256" key="6">
    <source>
        <dbReference type="PIRSR" id="PIRSR600888-3"/>
    </source>
</evidence>
<dbReference type="GO" id="GO:0008830">
    <property type="term" value="F:dTDP-4-dehydrorhamnose 3,5-epimerase activity"/>
    <property type="evidence" value="ECO:0007669"/>
    <property type="project" value="UniProtKB-UniRule"/>
</dbReference>
<evidence type="ECO:0000256" key="1">
    <source>
        <dbReference type="ARBA" id="ARBA00001298"/>
    </source>
</evidence>
<dbReference type="PANTHER" id="PTHR21047:SF2">
    <property type="entry name" value="THYMIDINE DIPHOSPHO-4-KETO-RHAMNOSE 3,5-EPIMERASE"/>
    <property type="match status" value="1"/>
</dbReference>
<dbReference type="GO" id="GO:0019305">
    <property type="term" value="P:dTDP-rhamnose biosynthetic process"/>
    <property type="evidence" value="ECO:0007669"/>
    <property type="project" value="UniProtKB-UniRule"/>
</dbReference>
<proteinExistence type="inferred from homology"/>
<evidence type="ECO:0000256" key="3">
    <source>
        <dbReference type="ARBA" id="ARBA00012098"/>
    </source>
</evidence>
<dbReference type="PANTHER" id="PTHR21047">
    <property type="entry name" value="DTDP-6-DEOXY-D-GLUCOSE-3,5 EPIMERASE"/>
    <property type="match status" value="1"/>
</dbReference>
<dbReference type="InterPro" id="IPR014710">
    <property type="entry name" value="RmlC-like_jellyroll"/>
</dbReference>
<organism evidence="8">
    <name type="scientific">Mesorhizobium sp. WSM2240</name>
    <dbReference type="NCBI Taxonomy" id="3228851"/>
    <lineage>
        <taxon>Bacteria</taxon>
        <taxon>Pseudomonadati</taxon>
        <taxon>Pseudomonadota</taxon>
        <taxon>Alphaproteobacteria</taxon>
        <taxon>Hyphomicrobiales</taxon>
        <taxon>Phyllobacteriaceae</taxon>
        <taxon>Mesorhizobium</taxon>
    </lineage>
</organism>
<dbReference type="GO" id="GO:0005829">
    <property type="term" value="C:cytosol"/>
    <property type="evidence" value="ECO:0007669"/>
    <property type="project" value="TreeGrafter"/>
</dbReference>